<dbReference type="GO" id="GO:0098797">
    <property type="term" value="C:plasma membrane protein complex"/>
    <property type="evidence" value="ECO:0007669"/>
    <property type="project" value="TreeGrafter"/>
</dbReference>
<sequence>MLATIALRNVFRHAWRTAMTLLAIVMGVASLIVGGGFVEDVFIQFGESIIHSQTGHIQVFRRDFLERGARQPERFLIERPDELATRLKGVAGVDFVAQRLNFSGLLNNGKRDLAITGEGVEQDLETRLGSYLRIIEGRALKGSDQYGILLGEGVAHSLNLKPGDRIDLLANTPQGAVNSLDFEVVGIFQSYSKDFDARAVRIPLDAAHQLVDVDGANLLVVVLGDTAATSAAHADVQKQIDPSALEARTWKDLSDFYEKTVALYERQFGVLKLIILFMVALSVVNSLNMTLMERMSEFGTARALGSRSSDLIRQILVESLIIGLLGALLGAVVGVLAAIGISWVGIPMPPAPNANIGYTAYIRVVPSAIAWAMLIGLTATVVAALFPARRIARTHIVDALRESI</sequence>
<dbReference type="InterPro" id="IPR025857">
    <property type="entry name" value="MacB_PCD"/>
</dbReference>
<feature type="transmembrane region" description="Helical" evidence="7">
    <location>
        <begin position="21"/>
        <end position="38"/>
    </location>
</feature>
<evidence type="ECO:0000256" key="2">
    <source>
        <dbReference type="ARBA" id="ARBA00005236"/>
    </source>
</evidence>
<protein>
    <submittedName>
        <fullName evidence="10">Permease component of an ABC transporter system</fullName>
    </submittedName>
</protein>
<dbReference type="InterPro" id="IPR051447">
    <property type="entry name" value="Lipoprotein-release_system"/>
</dbReference>
<evidence type="ECO:0000256" key="3">
    <source>
        <dbReference type="ARBA" id="ARBA00022475"/>
    </source>
</evidence>
<dbReference type="EMBL" id="AM406670">
    <property type="protein sequence ID" value="CAL95794.1"/>
    <property type="molecule type" value="Genomic_DNA"/>
</dbReference>
<dbReference type="Pfam" id="PF02687">
    <property type="entry name" value="FtsX"/>
    <property type="match status" value="1"/>
</dbReference>
<feature type="domain" description="MacB-like periplasmic core" evidence="9">
    <location>
        <begin position="17"/>
        <end position="238"/>
    </location>
</feature>
<gene>
    <name evidence="10" type="primary">lolE3</name>
    <name evidence="10" type="ordered locus">azo3177</name>
</gene>
<keyword evidence="6 7" id="KW-0472">Membrane</keyword>
<dbReference type="GO" id="GO:0044874">
    <property type="term" value="P:lipoprotein localization to outer membrane"/>
    <property type="evidence" value="ECO:0007669"/>
    <property type="project" value="TreeGrafter"/>
</dbReference>
<dbReference type="PANTHER" id="PTHR30489">
    <property type="entry name" value="LIPOPROTEIN-RELEASING SYSTEM TRANSMEMBRANE PROTEIN LOLE"/>
    <property type="match status" value="1"/>
</dbReference>
<dbReference type="STRING" id="62928.azo3177"/>
<proteinExistence type="inferred from homology"/>
<evidence type="ECO:0000313" key="10">
    <source>
        <dbReference type="EMBL" id="CAL95794.1"/>
    </source>
</evidence>
<dbReference type="HOGENOM" id="CLU_000604_8_6_4"/>
<dbReference type="AlphaFoldDB" id="A1KAD8"/>
<feature type="transmembrane region" description="Helical" evidence="7">
    <location>
        <begin position="364"/>
        <end position="386"/>
    </location>
</feature>
<keyword evidence="5 7" id="KW-1133">Transmembrane helix</keyword>
<dbReference type="InterPro" id="IPR003838">
    <property type="entry name" value="ABC3_permease_C"/>
</dbReference>
<feature type="transmembrane region" description="Helical" evidence="7">
    <location>
        <begin position="315"/>
        <end position="344"/>
    </location>
</feature>
<evidence type="ECO:0000256" key="6">
    <source>
        <dbReference type="ARBA" id="ARBA00023136"/>
    </source>
</evidence>
<comment type="similarity">
    <text evidence="2">Belongs to the ABC-4 integral membrane protein family. LolC/E subfamily.</text>
</comment>
<reference evidence="10 11" key="1">
    <citation type="journal article" date="2006" name="Nat. Biotechnol.">
        <title>Complete genome of the mutualistic, N2-fixing grass endophyte Azoarcus sp. strain BH72.</title>
        <authorList>
            <person name="Krause A."/>
            <person name="Ramakumar A."/>
            <person name="Bartels D."/>
            <person name="Battistoni F."/>
            <person name="Bekel T."/>
            <person name="Boch J."/>
            <person name="Boehm M."/>
            <person name="Friedrich F."/>
            <person name="Hurek T."/>
            <person name="Krause L."/>
            <person name="Linke B."/>
            <person name="McHardy A.C."/>
            <person name="Sarkar A."/>
            <person name="Schneiker S."/>
            <person name="Syed A.A."/>
            <person name="Thauer R."/>
            <person name="Vorhoelter F.-J."/>
            <person name="Weidner S."/>
            <person name="Puehler A."/>
            <person name="Reinhold-Hurek B."/>
            <person name="Kaiser O."/>
            <person name="Goesmann A."/>
        </authorList>
    </citation>
    <scope>NUCLEOTIDE SEQUENCE [LARGE SCALE GENOMIC DNA]</scope>
    <source>
        <strain evidence="10 11">BH72</strain>
    </source>
</reference>
<dbReference type="PANTHER" id="PTHR30489:SF0">
    <property type="entry name" value="LIPOPROTEIN-RELEASING SYSTEM TRANSMEMBRANE PROTEIN LOLE"/>
    <property type="match status" value="1"/>
</dbReference>
<accession>A1KAD8</accession>
<keyword evidence="4 7" id="KW-0812">Transmembrane</keyword>
<evidence type="ECO:0000256" key="1">
    <source>
        <dbReference type="ARBA" id="ARBA00004651"/>
    </source>
</evidence>
<keyword evidence="11" id="KW-1185">Reference proteome</keyword>
<keyword evidence="3" id="KW-1003">Cell membrane</keyword>
<name>A1KAD8_AZOSB</name>
<dbReference type="RefSeq" id="WP_011766902.1">
    <property type="nucleotide sequence ID" value="NC_008702.1"/>
</dbReference>
<evidence type="ECO:0000259" key="9">
    <source>
        <dbReference type="Pfam" id="PF12704"/>
    </source>
</evidence>
<evidence type="ECO:0000256" key="4">
    <source>
        <dbReference type="ARBA" id="ARBA00022692"/>
    </source>
</evidence>
<comment type="subcellular location">
    <subcellularLocation>
        <location evidence="1">Cell membrane</location>
        <topology evidence="1">Multi-pass membrane protein</topology>
    </subcellularLocation>
</comment>
<evidence type="ECO:0000256" key="5">
    <source>
        <dbReference type="ARBA" id="ARBA00022989"/>
    </source>
</evidence>
<dbReference type="Proteomes" id="UP000002588">
    <property type="component" value="Chromosome"/>
</dbReference>
<feature type="transmembrane region" description="Helical" evidence="7">
    <location>
        <begin position="268"/>
        <end position="287"/>
    </location>
</feature>
<evidence type="ECO:0000259" key="8">
    <source>
        <dbReference type="Pfam" id="PF02687"/>
    </source>
</evidence>
<organism evidence="10 11">
    <name type="scientific">Azoarcus sp. (strain BH72)</name>
    <dbReference type="NCBI Taxonomy" id="418699"/>
    <lineage>
        <taxon>Bacteria</taxon>
        <taxon>Pseudomonadati</taxon>
        <taxon>Pseudomonadota</taxon>
        <taxon>Betaproteobacteria</taxon>
        <taxon>Rhodocyclales</taxon>
        <taxon>Zoogloeaceae</taxon>
        <taxon>Azoarcus</taxon>
    </lineage>
</organism>
<evidence type="ECO:0000313" key="11">
    <source>
        <dbReference type="Proteomes" id="UP000002588"/>
    </source>
</evidence>
<evidence type="ECO:0000256" key="7">
    <source>
        <dbReference type="SAM" id="Phobius"/>
    </source>
</evidence>
<dbReference type="KEGG" id="azo:azo3177"/>
<dbReference type="eggNOG" id="COG4591">
    <property type="taxonomic scope" value="Bacteria"/>
</dbReference>
<dbReference type="Pfam" id="PF12704">
    <property type="entry name" value="MacB_PCD"/>
    <property type="match status" value="1"/>
</dbReference>
<feature type="domain" description="ABC3 transporter permease C-terminal" evidence="8">
    <location>
        <begin position="273"/>
        <end position="395"/>
    </location>
</feature>